<feature type="region of interest" description="Disordered" evidence="1">
    <location>
        <begin position="1"/>
        <end position="223"/>
    </location>
</feature>
<gene>
    <name evidence="3" type="ORF">NTJ_08092</name>
</gene>
<dbReference type="InterPro" id="IPR028124">
    <property type="entry name" value="SMAP_dom"/>
</dbReference>
<feature type="compositionally biased region" description="Basic and acidic residues" evidence="1">
    <location>
        <begin position="101"/>
        <end position="131"/>
    </location>
</feature>
<feature type="compositionally biased region" description="Polar residues" evidence="1">
    <location>
        <begin position="21"/>
        <end position="36"/>
    </location>
</feature>
<evidence type="ECO:0000313" key="4">
    <source>
        <dbReference type="Proteomes" id="UP001307889"/>
    </source>
</evidence>
<feature type="compositionally biased region" description="Basic residues" evidence="1">
    <location>
        <begin position="132"/>
        <end position="146"/>
    </location>
</feature>
<sequence length="399" mass="45088">MDTLQYVYSSTSSESGDELETASTTIAPKEIVSSSRSRTEAAKEPSAMDTHQFVYSSTSSSDSADELETASTTISPKDAHSSAENTSRRTSRSPSAGGRRRSADKNVEDRGRRRSPDSTRKEQRRSSDRRSPAGRRSPHYSHKDRRRSRDRDRKHGRDRNWHHRDRSRTRRRSRDRRHSYDRRSRSRSRRRSSYRGDSPKKRSKDRSRSPPFYPPRKHFDPKNKLAILTKMGIDYKCTETGDPMPNRNHGFVSALGAGGSGGNNSGSSADGGSINPPIVPTYYNPLTINAGKYAEQIAKRKMLWNNKKKEEVGEAPKTSSVWQGAKFLQDSDGKMTAKFQRLMGMKETQDVASVAEKGQELIKKQEELFSTMEMQYEVARATTHTQRGVGLGFGPRHIP</sequence>
<feature type="domain" description="Small acidic protein-like" evidence="2">
    <location>
        <begin position="322"/>
        <end position="392"/>
    </location>
</feature>
<dbReference type="PANTHER" id="PTHR22426:SF2">
    <property type="entry name" value="ARGININE_SERINE-RICH COILED-COIL PROTEIN 2"/>
    <property type="match status" value="1"/>
</dbReference>
<dbReference type="EMBL" id="AP028914">
    <property type="protein sequence ID" value="BES95283.1"/>
    <property type="molecule type" value="Genomic_DNA"/>
</dbReference>
<dbReference type="Pfam" id="PF15477">
    <property type="entry name" value="SMAP"/>
    <property type="match status" value="1"/>
</dbReference>
<feature type="compositionally biased region" description="Polar residues" evidence="1">
    <location>
        <begin position="1"/>
        <end position="14"/>
    </location>
</feature>
<name>A0ABN7ATB3_9HEMI</name>
<evidence type="ECO:0000259" key="2">
    <source>
        <dbReference type="Pfam" id="PF15477"/>
    </source>
</evidence>
<feature type="compositionally biased region" description="Basic and acidic residues" evidence="1">
    <location>
        <begin position="147"/>
        <end position="159"/>
    </location>
</feature>
<protein>
    <submittedName>
        <fullName evidence="3">Arginine serine-rich coiled-coil 2</fullName>
    </submittedName>
</protein>
<organism evidence="3 4">
    <name type="scientific">Nesidiocoris tenuis</name>
    <dbReference type="NCBI Taxonomy" id="355587"/>
    <lineage>
        <taxon>Eukaryota</taxon>
        <taxon>Metazoa</taxon>
        <taxon>Ecdysozoa</taxon>
        <taxon>Arthropoda</taxon>
        <taxon>Hexapoda</taxon>
        <taxon>Insecta</taxon>
        <taxon>Pterygota</taxon>
        <taxon>Neoptera</taxon>
        <taxon>Paraneoptera</taxon>
        <taxon>Hemiptera</taxon>
        <taxon>Heteroptera</taxon>
        <taxon>Panheteroptera</taxon>
        <taxon>Cimicomorpha</taxon>
        <taxon>Miridae</taxon>
        <taxon>Dicyphina</taxon>
        <taxon>Nesidiocoris</taxon>
    </lineage>
</organism>
<dbReference type="Proteomes" id="UP001307889">
    <property type="component" value="Chromosome 6"/>
</dbReference>
<accession>A0ABN7ATB3</accession>
<keyword evidence="4" id="KW-1185">Reference proteome</keyword>
<proteinExistence type="predicted"/>
<feature type="compositionally biased region" description="Basic residues" evidence="1">
    <location>
        <begin position="160"/>
        <end position="193"/>
    </location>
</feature>
<evidence type="ECO:0000256" key="1">
    <source>
        <dbReference type="SAM" id="MobiDB-lite"/>
    </source>
</evidence>
<dbReference type="PANTHER" id="PTHR22426">
    <property type="entry name" value="ARGININE_SERINE-RICH COILED-COIL PROTEIN 2"/>
    <property type="match status" value="1"/>
</dbReference>
<evidence type="ECO:0000313" key="3">
    <source>
        <dbReference type="EMBL" id="BES95283.1"/>
    </source>
</evidence>
<reference evidence="3 4" key="1">
    <citation type="submission" date="2023-09" db="EMBL/GenBank/DDBJ databases">
        <title>Nesidiocoris tenuis whole genome shotgun sequence.</title>
        <authorList>
            <person name="Shibata T."/>
            <person name="Shimoda M."/>
            <person name="Kobayashi T."/>
            <person name="Uehara T."/>
        </authorList>
    </citation>
    <scope>NUCLEOTIDE SEQUENCE [LARGE SCALE GENOMIC DNA]</scope>
    <source>
        <strain evidence="3 4">Japan</strain>
    </source>
</reference>